<dbReference type="PANTHER" id="PTHR44846:SF1">
    <property type="entry name" value="MANNOSYL-D-GLYCERATE TRANSPORT_METABOLISM SYSTEM REPRESSOR MNGR-RELATED"/>
    <property type="match status" value="1"/>
</dbReference>
<accession>A0A2R4XHG9</accession>
<dbReference type="InterPro" id="IPR028978">
    <property type="entry name" value="Chorismate_lyase_/UTRA_dom_sf"/>
</dbReference>
<dbReference type="Gene3D" id="3.40.1410.10">
    <property type="entry name" value="Chorismate lyase-like"/>
    <property type="match status" value="1"/>
</dbReference>
<dbReference type="GO" id="GO:0003700">
    <property type="term" value="F:DNA-binding transcription factor activity"/>
    <property type="evidence" value="ECO:0007669"/>
    <property type="project" value="InterPro"/>
</dbReference>
<keyword evidence="6" id="KW-1185">Reference proteome</keyword>
<dbReference type="Pfam" id="PF00392">
    <property type="entry name" value="GntR"/>
    <property type="match status" value="1"/>
</dbReference>
<dbReference type="KEGG" id="boz:DBV39_05630"/>
<evidence type="ECO:0000313" key="6">
    <source>
        <dbReference type="Proteomes" id="UP000244571"/>
    </source>
</evidence>
<dbReference type="InterPro" id="IPR036390">
    <property type="entry name" value="WH_DNA-bd_sf"/>
</dbReference>
<keyword evidence="1" id="KW-0805">Transcription regulation</keyword>
<dbReference type="GO" id="GO:0003677">
    <property type="term" value="F:DNA binding"/>
    <property type="evidence" value="ECO:0007669"/>
    <property type="project" value="UniProtKB-KW"/>
</dbReference>
<dbReference type="SUPFAM" id="SSF64288">
    <property type="entry name" value="Chorismate lyase-like"/>
    <property type="match status" value="1"/>
</dbReference>
<keyword evidence="3" id="KW-0804">Transcription</keyword>
<dbReference type="SUPFAM" id="SSF46785">
    <property type="entry name" value="Winged helix' DNA-binding domain"/>
    <property type="match status" value="1"/>
</dbReference>
<dbReference type="PANTHER" id="PTHR44846">
    <property type="entry name" value="MANNOSYL-D-GLYCERATE TRANSPORT/METABOLISM SYSTEM REPRESSOR MNGR-RELATED"/>
    <property type="match status" value="1"/>
</dbReference>
<dbReference type="AlphaFoldDB" id="A0A2R4XHG9"/>
<dbReference type="Pfam" id="PF07702">
    <property type="entry name" value="UTRA"/>
    <property type="match status" value="1"/>
</dbReference>
<proteinExistence type="predicted"/>
<name>A0A2R4XHG9_9BURK</name>
<dbReference type="InterPro" id="IPR050679">
    <property type="entry name" value="Bact_HTH_transcr_reg"/>
</dbReference>
<dbReference type="Proteomes" id="UP000244571">
    <property type="component" value="Chromosome"/>
</dbReference>
<dbReference type="RefSeq" id="WP_108620701.1">
    <property type="nucleotide sequence ID" value="NZ_CP028901.1"/>
</dbReference>
<dbReference type="InterPro" id="IPR011663">
    <property type="entry name" value="UTRA"/>
</dbReference>
<dbReference type="PROSITE" id="PS50949">
    <property type="entry name" value="HTH_GNTR"/>
    <property type="match status" value="1"/>
</dbReference>
<dbReference type="Gene3D" id="1.10.10.10">
    <property type="entry name" value="Winged helix-like DNA-binding domain superfamily/Winged helix DNA-binding domain"/>
    <property type="match status" value="1"/>
</dbReference>
<evidence type="ECO:0000313" key="5">
    <source>
        <dbReference type="EMBL" id="AWB33272.1"/>
    </source>
</evidence>
<dbReference type="SMART" id="SM00345">
    <property type="entry name" value="HTH_GNTR"/>
    <property type="match status" value="1"/>
</dbReference>
<dbReference type="EMBL" id="CP028901">
    <property type="protein sequence ID" value="AWB33272.1"/>
    <property type="molecule type" value="Genomic_DNA"/>
</dbReference>
<sequence length="264" mass="29369">MKGAAGQLGTSLAAMPRYVQLATTLLNEIQTGKFPVGSLLPTEHVLCQQFGVSRFTVREAIKLLVQQGLVNRQPGVGTRVQAVAPTGQYTQTMSGLTDLQQYAVETMLEITRQEVVALSPEKAESLDTSVGETWLEIEGLRYAPGQPLPFAWTRVHIAPRFRALAGLTGQVDQPLYLLIEQQFGCRIQVVHQEIKAMSLDADLARQLKVPARSAGIWIQRRYMDTHDELVEQAVNIHPADRFTYRESFRREFAVMAPQVGGIKL</sequence>
<evidence type="ECO:0000256" key="1">
    <source>
        <dbReference type="ARBA" id="ARBA00023015"/>
    </source>
</evidence>
<reference evidence="5 6" key="1">
    <citation type="submission" date="2018-04" db="EMBL/GenBank/DDBJ databases">
        <title>Bordetella sp. HZ20 isolated from seawater.</title>
        <authorList>
            <person name="Sun C."/>
        </authorList>
    </citation>
    <scope>NUCLEOTIDE SEQUENCE [LARGE SCALE GENOMIC DNA]</scope>
    <source>
        <strain evidence="5 6">HZ20</strain>
    </source>
</reference>
<evidence type="ECO:0000256" key="2">
    <source>
        <dbReference type="ARBA" id="ARBA00023125"/>
    </source>
</evidence>
<dbReference type="SMART" id="SM00866">
    <property type="entry name" value="UTRA"/>
    <property type="match status" value="1"/>
</dbReference>
<dbReference type="InterPro" id="IPR000524">
    <property type="entry name" value="Tscrpt_reg_HTH_GntR"/>
</dbReference>
<protein>
    <submittedName>
        <fullName evidence="5">GntR family transcriptional regulator</fullName>
    </submittedName>
</protein>
<gene>
    <name evidence="5" type="ORF">DBV39_05630</name>
</gene>
<evidence type="ECO:0000256" key="3">
    <source>
        <dbReference type="ARBA" id="ARBA00023163"/>
    </source>
</evidence>
<dbReference type="CDD" id="cd07377">
    <property type="entry name" value="WHTH_GntR"/>
    <property type="match status" value="1"/>
</dbReference>
<feature type="domain" description="HTH gntR-type" evidence="4">
    <location>
        <begin position="15"/>
        <end position="83"/>
    </location>
</feature>
<dbReference type="InterPro" id="IPR036388">
    <property type="entry name" value="WH-like_DNA-bd_sf"/>
</dbReference>
<dbReference type="GO" id="GO:0045892">
    <property type="term" value="P:negative regulation of DNA-templated transcription"/>
    <property type="evidence" value="ECO:0007669"/>
    <property type="project" value="TreeGrafter"/>
</dbReference>
<dbReference type="PRINTS" id="PR00035">
    <property type="entry name" value="HTHGNTR"/>
</dbReference>
<organism evidence="5 6">
    <name type="scientific">Orrella marina</name>
    <dbReference type="NCBI Taxonomy" id="2163011"/>
    <lineage>
        <taxon>Bacteria</taxon>
        <taxon>Pseudomonadati</taxon>
        <taxon>Pseudomonadota</taxon>
        <taxon>Betaproteobacteria</taxon>
        <taxon>Burkholderiales</taxon>
        <taxon>Alcaligenaceae</taxon>
        <taxon>Orrella</taxon>
    </lineage>
</organism>
<evidence type="ECO:0000259" key="4">
    <source>
        <dbReference type="PROSITE" id="PS50949"/>
    </source>
</evidence>
<keyword evidence="2" id="KW-0238">DNA-binding</keyword>